<sequence>MSIPLHRDGRMVTLNARLCTPAGTENPTAIDPAYPTILFCHPIWLDSFFFYPQMEDPLFADHYNLVAFDMRGHGLTTVDGSPDDQYDAWTAAQDLAAGLEFLGVTRTHVLGTAFGASVAARLASLHPALVETLILISLPPPQDSPEMAAGYAECQEALIAATKTGDVDCLDAITTATFQYDASTPLSQAVREIRDEYMTLARQRFPPNGTEAATVEQAAYYIWNPVTTREALGAQEMGRITSPTLILQGCGQENDHADDAIHFAAVFNGAHHDTASVRASLRLIADGGHYMTLTSPNVVNPLIAKYIGTPSSAALPPLPADGSRIVGPAIARRPSTPREVLFDIPPIPRVIPGMRTVGDELDRLRVDVVVATEVSAT</sequence>
<dbReference type="PANTHER" id="PTHR43798:SF5">
    <property type="entry name" value="MONOACYLGLYCEROL LIPASE ABHD6"/>
    <property type="match status" value="1"/>
</dbReference>
<evidence type="ECO:0000259" key="1">
    <source>
        <dbReference type="Pfam" id="PF00561"/>
    </source>
</evidence>
<dbReference type="GO" id="GO:0047372">
    <property type="term" value="F:monoacylglycerol lipase activity"/>
    <property type="evidence" value="ECO:0007669"/>
    <property type="project" value="TreeGrafter"/>
</dbReference>
<dbReference type="EMBL" id="RSCE01000002">
    <property type="protein sequence ID" value="RSH85796.1"/>
    <property type="molecule type" value="Genomic_DNA"/>
</dbReference>
<reference evidence="2 3" key="1">
    <citation type="submission" date="2018-11" db="EMBL/GenBank/DDBJ databases">
        <title>Genome sequence of Apiotrichum porosum DSM 27194.</title>
        <authorList>
            <person name="Aliyu H."/>
            <person name="Gorte O."/>
            <person name="Ochsenreither K."/>
        </authorList>
    </citation>
    <scope>NUCLEOTIDE SEQUENCE [LARGE SCALE GENOMIC DNA]</scope>
    <source>
        <strain evidence="2 3">DSM 27194</strain>
    </source>
</reference>
<evidence type="ECO:0000313" key="3">
    <source>
        <dbReference type="Proteomes" id="UP000279236"/>
    </source>
</evidence>
<dbReference type="GO" id="GO:0016020">
    <property type="term" value="C:membrane"/>
    <property type="evidence" value="ECO:0007669"/>
    <property type="project" value="TreeGrafter"/>
</dbReference>
<dbReference type="OrthoDB" id="19657at2759"/>
<dbReference type="RefSeq" id="XP_028478581.1">
    <property type="nucleotide sequence ID" value="XM_028619609.1"/>
</dbReference>
<keyword evidence="3" id="KW-1185">Reference proteome</keyword>
<dbReference type="Proteomes" id="UP000279236">
    <property type="component" value="Unassembled WGS sequence"/>
</dbReference>
<feature type="domain" description="AB hydrolase-1" evidence="1">
    <location>
        <begin position="35"/>
        <end position="294"/>
    </location>
</feature>
<name>A0A427Y3X8_9TREE</name>
<protein>
    <recommendedName>
        <fullName evidence="1">AB hydrolase-1 domain-containing protein</fullName>
    </recommendedName>
</protein>
<dbReference type="AlphaFoldDB" id="A0A427Y3X8"/>
<proteinExistence type="predicted"/>
<accession>A0A427Y3X8</accession>
<dbReference type="InterPro" id="IPR000073">
    <property type="entry name" value="AB_hydrolase_1"/>
</dbReference>
<dbReference type="InterPro" id="IPR029058">
    <property type="entry name" value="AB_hydrolase_fold"/>
</dbReference>
<dbReference type="Gene3D" id="3.40.50.1820">
    <property type="entry name" value="alpha/beta hydrolase"/>
    <property type="match status" value="1"/>
</dbReference>
<dbReference type="Pfam" id="PF00561">
    <property type="entry name" value="Abhydrolase_1"/>
    <property type="match status" value="1"/>
</dbReference>
<dbReference type="STRING" id="105984.A0A427Y3X8"/>
<organism evidence="2 3">
    <name type="scientific">Apiotrichum porosum</name>
    <dbReference type="NCBI Taxonomy" id="105984"/>
    <lineage>
        <taxon>Eukaryota</taxon>
        <taxon>Fungi</taxon>
        <taxon>Dikarya</taxon>
        <taxon>Basidiomycota</taxon>
        <taxon>Agaricomycotina</taxon>
        <taxon>Tremellomycetes</taxon>
        <taxon>Trichosporonales</taxon>
        <taxon>Trichosporonaceae</taxon>
        <taxon>Apiotrichum</taxon>
    </lineage>
</organism>
<dbReference type="PANTHER" id="PTHR43798">
    <property type="entry name" value="MONOACYLGLYCEROL LIPASE"/>
    <property type="match status" value="1"/>
</dbReference>
<dbReference type="InterPro" id="IPR050266">
    <property type="entry name" value="AB_hydrolase_sf"/>
</dbReference>
<dbReference type="GeneID" id="39588519"/>
<comment type="caution">
    <text evidence="2">The sequence shown here is derived from an EMBL/GenBank/DDBJ whole genome shotgun (WGS) entry which is preliminary data.</text>
</comment>
<gene>
    <name evidence="2" type="ORF">EHS24_003976</name>
</gene>
<dbReference type="GO" id="GO:0046464">
    <property type="term" value="P:acylglycerol catabolic process"/>
    <property type="evidence" value="ECO:0007669"/>
    <property type="project" value="TreeGrafter"/>
</dbReference>
<evidence type="ECO:0000313" key="2">
    <source>
        <dbReference type="EMBL" id="RSH85796.1"/>
    </source>
</evidence>
<dbReference type="SUPFAM" id="SSF53474">
    <property type="entry name" value="alpha/beta-Hydrolases"/>
    <property type="match status" value="1"/>
</dbReference>